<feature type="region of interest" description="Disordered" evidence="7">
    <location>
        <begin position="876"/>
        <end position="1187"/>
    </location>
</feature>
<name>A0A6A6B4G0_9PEZI</name>
<sequence>MRTCRRAARAGPLVLLLVLSTLVASVGAVFIDFNNCLDPNIIHSEPRQLQFIPHFVSARFNTSDPSHNLNVTIYGNVSGQATQGTLPSPLNTTYWNNPNETFGKIVDLSTSNNKYTTLFSKFQVVTYTPYDAEPSRFCLATVNTSCPIAPVFEDVQDPYGLSIFTVAHDFYSSYAFASFAATIRVQSGDSGAPDLACISATITPDLGGALSDALRYLPAAILALVAVATIFAAIFSPWGSSDPFRWTSNYGRDEDLLRLVTPGFGDCLQYVQFIVLAGSLNLAYPGFYQPVISQAAWSTLLFNESFVTPGNSSYNSLVDGIYVTNSTYGLSRLGQLVGMDKDQDIWAAFAVWFLGITVAAVLLCQIGFVIKWAYRFISHTQEEDLRSKNLPFSTGVVVRMTFNYFLLPIVSISLFQLVVASRSPASVVAMAVFLLIVVIGLAAWIFRLIFTTKPRAHLFDDLPTVLTYGPLYNTYSDDAAPFAFIPVLLTFIRGVAIGAIQPSGIAQLIILAICEVIYILTLHAFRPFQAPTSMNAYHTFFSVVRLLTTLLSVAFVPNLDVAESSKGWLGYAILLLHAIVLVFGFFLNSIQTIVEVSARMAGAGDARGGLTKVFGKRQLSRRTHRRGQRSSLNSNAGMLGDGDSKSIQLMGGRSRSLSASSAVLLARQAGMDGRMSGGFEHFSQGGDPSNYGGTSPEPGTPGGSATPYTFLPSGSASAGASSRRPTMGTMAPKGLETTDPYYRPPRARRQTVDPYTPGARSRASWGNGDSSKAYEDAPESGDAGEGSSFSPHRGSITPAYLRGLRDDSDPNINEPRRPRTDYAVRESDFYYGVTRGPALASDGVPTRKLKTGPADPMGPMSSAGGWLKSLFGAKRKDKSKGFEVVRSTRAPQMLAVGEEEENAPDDHHHEPYQDNPDPRAHPDPPRAMSAYTRASSEDGRHPDPPRAMSAYTMASSDDGHIARPRRDSSDSSDSQESSEEENLIGEDGDIFHSGGPRVSDMAPTLGPIETGGGIELPSRIGSKASSKVSRMGSLSRPPTIPRKSSKRQSGHEATMFADTPRLSTISASPSEYATQEPPAAQEQHASGYLQPGAVPRLPFGSSKSSPSPERSAASSIGGEAGHSGSMRRHTGSQSTEGERPLSTGYVHQHKASESIQPGLYDPAVHMGSRAEFVQDPLGSRSTRRSEE</sequence>
<dbReference type="InterPro" id="IPR010308">
    <property type="entry name" value="TRP_C"/>
</dbReference>
<feature type="transmembrane region" description="Helical" evidence="8">
    <location>
        <begin position="537"/>
        <end position="556"/>
    </location>
</feature>
<feature type="compositionally biased region" description="Basic and acidic residues" evidence="7">
    <location>
        <begin position="935"/>
        <end position="944"/>
    </location>
</feature>
<evidence type="ECO:0000313" key="11">
    <source>
        <dbReference type="EMBL" id="KAF2138283.1"/>
    </source>
</evidence>
<evidence type="ECO:0000256" key="3">
    <source>
        <dbReference type="ARBA" id="ARBA00022692"/>
    </source>
</evidence>
<feature type="chain" id="PRO_5025656042" description="ML-like domain-containing protein" evidence="9">
    <location>
        <begin position="29"/>
        <end position="1187"/>
    </location>
</feature>
<evidence type="ECO:0000256" key="7">
    <source>
        <dbReference type="SAM" id="MobiDB-lite"/>
    </source>
</evidence>
<keyword evidence="5 8" id="KW-1133">Transmembrane helix</keyword>
<gene>
    <name evidence="11" type="ORF">K452DRAFT_290873</name>
</gene>
<feature type="transmembrane region" description="Helical" evidence="8">
    <location>
        <begin position="390"/>
        <end position="415"/>
    </location>
</feature>
<accession>A0A6A6B4G0</accession>
<comment type="similarity">
    <text evidence="2">Belongs to the transient receptor potential (TRP) ion channel family.</text>
</comment>
<feature type="compositionally biased region" description="Acidic residues" evidence="7">
    <location>
        <begin position="976"/>
        <end position="988"/>
    </location>
</feature>
<proteinExistence type="inferred from homology"/>
<dbReference type="Pfam" id="PF14558">
    <property type="entry name" value="TRP_N"/>
    <property type="match status" value="1"/>
</dbReference>
<feature type="transmembrane region" description="Helical" evidence="8">
    <location>
        <begin position="568"/>
        <end position="587"/>
    </location>
</feature>
<dbReference type="InterPro" id="IPR040241">
    <property type="entry name" value="TRP_Flc/Pkd2-like"/>
</dbReference>
<feature type="compositionally biased region" description="Low complexity" evidence="7">
    <location>
        <begin position="1101"/>
        <end position="1115"/>
    </location>
</feature>
<feature type="region of interest" description="Disordered" evidence="7">
    <location>
        <begin position="835"/>
        <end position="862"/>
    </location>
</feature>
<feature type="domain" description="ML-like" evidence="10">
    <location>
        <begin position="26"/>
        <end position="209"/>
    </location>
</feature>
<reference evidence="11" key="1">
    <citation type="journal article" date="2020" name="Stud. Mycol.">
        <title>101 Dothideomycetes genomes: a test case for predicting lifestyles and emergence of pathogens.</title>
        <authorList>
            <person name="Haridas S."/>
            <person name="Albert R."/>
            <person name="Binder M."/>
            <person name="Bloem J."/>
            <person name="Labutti K."/>
            <person name="Salamov A."/>
            <person name="Andreopoulos B."/>
            <person name="Baker S."/>
            <person name="Barry K."/>
            <person name="Bills G."/>
            <person name="Bluhm B."/>
            <person name="Cannon C."/>
            <person name="Castanera R."/>
            <person name="Culley D."/>
            <person name="Daum C."/>
            <person name="Ezra D."/>
            <person name="Gonzalez J."/>
            <person name="Henrissat B."/>
            <person name="Kuo A."/>
            <person name="Liang C."/>
            <person name="Lipzen A."/>
            <person name="Lutzoni F."/>
            <person name="Magnuson J."/>
            <person name="Mondo S."/>
            <person name="Nolan M."/>
            <person name="Ohm R."/>
            <person name="Pangilinan J."/>
            <person name="Park H.-J."/>
            <person name="Ramirez L."/>
            <person name="Alfaro M."/>
            <person name="Sun H."/>
            <person name="Tritt A."/>
            <person name="Yoshinaga Y."/>
            <person name="Zwiers L.-H."/>
            <person name="Turgeon B."/>
            <person name="Goodwin S."/>
            <person name="Spatafora J."/>
            <person name="Crous P."/>
            <person name="Grigoriev I."/>
        </authorList>
    </citation>
    <scope>NUCLEOTIDE SEQUENCE</scope>
    <source>
        <strain evidence="11">CBS 121167</strain>
    </source>
</reference>
<dbReference type="AlphaFoldDB" id="A0A6A6B4G0"/>
<dbReference type="GO" id="GO:0055085">
    <property type="term" value="P:transmembrane transport"/>
    <property type="evidence" value="ECO:0007669"/>
    <property type="project" value="TreeGrafter"/>
</dbReference>
<keyword evidence="3 8" id="KW-0812">Transmembrane</keyword>
<dbReference type="OrthoDB" id="5312224at2759"/>
<dbReference type="PANTHER" id="PTHR31145:SF6">
    <property type="entry name" value="INTEGRAL MEMBRANE PROTEIN (AFU_ORTHOLOGUE AFUA_7G01610)"/>
    <property type="match status" value="1"/>
</dbReference>
<keyword evidence="6 8" id="KW-0472">Membrane</keyword>
<dbReference type="PANTHER" id="PTHR31145">
    <property type="entry name" value="INTEGRAL MEMBRANE PROTEIN (AFU_ORTHOLOGUE AFUA_7G01610)"/>
    <property type="match status" value="1"/>
</dbReference>
<evidence type="ECO:0000256" key="2">
    <source>
        <dbReference type="ARBA" id="ARBA00010642"/>
    </source>
</evidence>
<dbReference type="RefSeq" id="XP_033393996.1">
    <property type="nucleotide sequence ID" value="XM_033541074.1"/>
</dbReference>
<feature type="region of interest" description="Disordered" evidence="7">
    <location>
        <begin position="675"/>
        <end position="823"/>
    </location>
</feature>
<dbReference type="GeneID" id="54298570"/>
<evidence type="ECO:0000256" key="4">
    <source>
        <dbReference type="ARBA" id="ARBA00022729"/>
    </source>
</evidence>
<evidence type="ECO:0000256" key="1">
    <source>
        <dbReference type="ARBA" id="ARBA00004141"/>
    </source>
</evidence>
<organism evidence="11 12">
    <name type="scientific">Aplosporella prunicola CBS 121167</name>
    <dbReference type="NCBI Taxonomy" id="1176127"/>
    <lineage>
        <taxon>Eukaryota</taxon>
        <taxon>Fungi</taxon>
        <taxon>Dikarya</taxon>
        <taxon>Ascomycota</taxon>
        <taxon>Pezizomycotina</taxon>
        <taxon>Dothideomycetes</taxon>
        <taxon>Dothideomycetes incertae sedis</taxon>
        <taxon>Botryosphaeriales</taxon>
        <taxon>Aplosporellaceae</taxon>
        <taxon>Aplosporella</taxon>
    </lineage>
</organism>
<evidence type="ECO:0000259" key="10">
    <source>
        <dbReference type="SMART" id="SM01320"/>
    </source>
</evidence>
<dbReference type="InterPro" id="IPR032800">
    <property type="entry name" value="TRP_N"/>
</dbReference>
<dbReference type="EMBL" id="ML995497">
    <property type="protein sequence ID" value="KAF2138283.1"/>
    <property type="molecule type" value="Genomic_DNA"/>
</dbReference>
<protein>
    <recommendedName>
        <fullName evidence="10">ML-like domain-containing protein</fullName>
    </recommendedName>
</protein>
<feature type="transmembrane region" description="Helical" evidence="8">
    <location>
        <begin position="479"/>
        <end position="496"/>
    </location>
</feature>
<feature type="transmembrane region" description="Helical" evidence="8">
    <location>
        <begin position="427"/>
        <end position="450"/>
    </location>
</feature>
<dbReference type="SMART" id="SM01320">
    <property type="entry name" value="TRP_N"/>
    <property type="match status" value="1"/>
</dbReference>
<evidence type="ECO:0000256" key="8">
    <source>
        <dbReference type="SAM" id="Phobius"/>
    </source>
</evidence>
<feature type="compositionally biased region" description="Polar residues" evidence="7">
    <location>
        <begin position="1061"/>
        <end position="1073"/>
    </location>
</feature>
<feature type="compositionally biased region" description="Low complexity" evidence="7">
    <location>
        <begin position="692"/>
        <end position="722"/>
    </location>
</feature>
<feature type="transmembrane region" description="Helical" evidence="8">
    <location>
        <begin position="508"/>
        <end position="525"/>
    </location>
</feature>
<keyword evidence="4 9" id="KW-0732">Signal</keyword>
<evidence type="ECO:0000256" key="9">
    <source>
        <dbReference type="SAM" id="SignalP"/>
    </source>
</evidence>
<feature type="compositionally biased region" description="Basic residues" evidence="7">
    <location>
        <begin position="618"/>
        <end position="628"/>
    </location>
</feature>
<evidence type="ECO:0000313" key="12">
    <source>
        <dbReference type="Proteomes" id="UP000799438"/>
    </source>
</evidence>
<feature type="compositionally biased region" description="Basic and acidic residues" evidence="7">
    <location>
        <begin position="957"/>
        <end position="969"/>
    </location>
</feature>
<feature type="transmembrane region" description="Helical" evidence="8">
    <location>
        <begin position="345"/>
        <end position="370"/>
    </location>
</feature>
<dbReference type="Pfam" id="PF06011">
    <property type="entry name" value="TRP"/>
    <property type="match status" value="1"/>
</dbReference>
<evidence type="ECO:0000256" key="6">
    <source>
        <dbReference type="ARBA" id="ARBA00023136"/>
    </source>
</evidence>
<comment type="subcellular location">
    <subcellularLocation>
        <location evidence="1">Membrane</location>
        <topology evidence="1">Multi-pass membrane protein</topology>
    </subcellularLocation>
</comment>
<feature type="compositionally biased region" description="Basic and acidic residues" evidence="7">
    <location>
        <begin position="904"/>
        <end position="924"/>
    </location>
</feature>
<evidence type="ECO:0000256" key="5">
    <source>
        <dbReference type="ARBA" id="ARBA00022989"/>
    </source>
</evidence>
<feature type="region of interest" description="Disordered" evidence="7">
    <location>
        <begin position="618"/>
        <end position="644"/>
    </location>
</feature>
<feature type="signal peptide" evidence="9">
    <location>
        <begin position="1"/>
        <end position="28"/>
    </location>
</feature>
<dbReference type="Proteomes" id="UP000799438">
    <property type="component" value="Unassembled WGS sequence"/>
</dbReference>
<feature type="transmembrane region" description="Helical" evidence="8">
    <location>
        <begin position="216"/>
        <end position="235"/>
    </location>
</feature>
<keyword evidence="12" id="KW-1185">Reference proteome</keyword>
<feature type="compositionally biased region" description="Basic and acidic residues" evidence="7">
    <location>
        <begin position="803"/>
        <end position="823"/>
    </location>
</feature>
<dbReference type="GO" id="GO:0016020">
    <property type="term" value="C:membrane"/>
    <property type="evidence" value="ECO:0007669"/>
    <property type="project" value="UniProtKB-SubCell"/>
</dbReference>